<evidence type="ECO:0000313" key="2">
    <source>
        <dbReference type="EMBL" id="KAK9840082.1"/>
    </source>
</evidence>
<dbReference type="AlphaFoldDB" id="A0AAW1S2K3"/>
<dbReference type="Gene3D" id="3.30.1370.50">
    <property type="entry name" value="R3H-like domain"/>
    <property type="match status" value="1"/>
</dbReference>
<feature type="compositionally biased region" description="Polar residues" evidence="1">
    <location>
        <begin position="147"/>
        <end position="157"/>
    </location>
</feature>
<name>A0AAW1S2K3_9CHLO</name>
<keyword evidence="3" id="KW-1185">Reference proteome</keyword>
<reference evidence="2 3" key="1">
    <citation type="journal article" date="2024" name="Nat. Commun.">
        <title>Phylogenomics reveals the evolutionary origins of lichenization in chlorophyte algae.</title>
        <authorList>
            <person name="Puginier C."/>
            <person name="Libourel C."/>
            <person name="Otte J."/>
            <person name="Skaloud P."/>
            <person name="Haon M."/>
            <person name="Grisel S."/>
            <person name="Petersen M."/>
            <person name="Berrin J.G."/>
            <person name="Delaux P.M."/>
            <person name="Dal Grande F."/>
            <person name="Keller J."/>
        </authorList>
    </citation>
    <scope>NUCLEOTIDE SEQUENCE [LARGE SCALE GENOMIC DNA]</scope>
    <source>
        <strain evidence="2 3">SAG 2145</strain>
    </source>
</reference>
<feature type="region of interest" description="Disordered" evidence="1">
    <location>
        <begin position="1"/>
        <end position="31"/>
    </location>
</feature>
<dbReference type="SUPFAM" id="SSF48403">
    <property type="entry name" value="Ankyrin repeat"/>
    <property type="match status" value="1"/>
</dbReference>
<dbReference type="Gene3D" id="1.25.40.20">
    <property type="entry name" value="Ankyrin repeat-containing domain"/>
    <property type="match status" value="1"/>
</dbReference>
<feature type="region of interest" description="Disordered" evidence="1">
    <location>
        <begin position="145"/>
        <end position="168"/>
    </location>
</feature>
<dbReference type="EMBL" id="JALJOS010000004">
    <property type="protein sequence ID" value="KAK9840082.1"/>
    <property type="molecule type" value="Genomic_DNA"/>
</dbReference>
<evidence type="ECO:0000313" key="3">
    <source>
        <dbReference type="Proteomes" id="UP001438707"/>
    </source>
</evidence>
<dbReference type="SUPFAM" id="SSF82708">
    <property type="entry name" value="R3H domain"/>
    <property type="match status" value="1"/>
</dbReference>
<proteinExistence type="predicted"/>
<organism evidence="2 3">
    <name type="scientific">Apatococcus lobatus</name>
    <dbReference type="NCBI Taxonomy" id="904363"/>
    <lineage>
        <taxon>Eukaryota</taxon>
        <taxon>Viridiplantae</taxon>
        <taxon>Chlorophyta</taxon>
        <taxon>core chlorophytes</taxon>
        <taxon>Trebouxiophyceae</taxon>
        <taxon>Chlorellales</taxon>
        <taxon>Chlorellaceae</taxon>
        <taxon>Apatococcus</taxon>
    </lineage>
</organism>
<comment type="caution">
    <text evidence="2">The sequence shown here is derived from an EMBL/GenBank/DDBJ whole genome shotgun (WGS) entry which is preliminary data.</text>
</comment>
<dbReference type="InterPro" id="IPR036770">
    <property type="entry name" value="Ankyrin_rpt-contain_sf"/>
</dbReference>
<evidence type="ECO:0000256" key="1">
    <source>
        <dbReference type="SAM" id="MobiDB-lite"/>
    </source>
</evidence>
<gene>
    <name evidence="2" type="ORF">WJX74_003116</name>
</gene>
<accession>A0AAW1S2K3</accession>
<dbReference type="InterPro" id="IPR036867">
    <property type="entry name" value="R3H_dom_sf"/>
</dbReference>
<protein>
    <submittedName>
        <fullName evidence="2">Uncharacterized protein</fullName>
    </submittedName>
</protein>
<sequence>MTERPSRGRSRGAYTPPHRRQAAAQDPSASRSLADLHSPYLQVVILPNQLAEACPFTRIVLRDTTSVQVADEDDQKLELLEWFSKSMEQWQLESQQHNSRPCLILPSSLSKQARAWWHKHAKCAGLASESKGFGEKRQIHILPAAGQQDTELSQSGSDKQKDGVTIDLSSQRSDCVERAKQVYSWCQEDGPSYWRYSHSEIRQMLQSDHALPSDVQQLVTKREQSQQLAEHIAMGQTDASLSLLTAQPQLAWLRDGQTGDYPMHMACRQGNTALAQHLASQAGVLEQRGSQRRLPLTIARNGHHHELIQLLIKHGANEL</sequence>
<dbReference type="Proteomes" id="UP001438707">
    <property type="component" value="Unassembled WGS sequence"/>
</dbReference>
<dbReference type="GO" id="GO:0003676">
    <property type="term" value="F:nucleic acid binding"/>
    <property type="evidence" value="ECO:0007669"/>
    <property type="project" value="InterPro"/>
</dbReference>